<keyword evidence="1" id="KW-1133">Transmembrane helix</keyword>
<keyword evidence="1" id="KW-0812">Transmembrane</keyword>
<keyword evidence="3" id="KW-1185">Reference proteome</keyword>
<evidence type="ECO:0000313" key="2">
    <source>
        <dbReference type="EMBL" id="MBB6170312.1"/>
    </source>
</evidence>
<feature type="transmembrane region" description="Helical" evidence="1">
    <location>
        <begin position="45"/>
        <end position="66"/>
    </location>
</feature>
<feature type="transmembrane region" description="Helical" evidence="1">
    <location>
        <begin position="21"/>
        <end position="39"/>
    </location>
</feature>
<dbReference type="RefSeq" id="WP_184072879.1">
    <property type="nucleotide sequence ID" value="NZ_JACHDS010000001.1"/>
</dbReference>
<gene>
    <name evidence="2" type="ORF">HNR23_000372</name>
</gene>
<evidence type="ECO:0000256" key="1">
    <source>
        <dbReference type="SAM" id="Phobius"/>
    </source>
</evidence>
<comment type="caution">
    <text evidence="2">The sequence shown here is derived from an EMBL/GenBank/DDBJ whole genome shotgun (WGS) entry which is preliminary data.</text>
</comment>
<name>A0A7X0D3K7_9ACTN</name>
<protein>
    <submittedName>
        <fullName evidence="2">ATP synthase protein I</fullName>
    </submittedName>
</protein>
<dbReference type="AlphaFoldDB" id="A0A7X0D3K7"/>
<accession>A0A7X0D3K7</accession>
<dbReference type="EMBL" id="JACHDS010000001">
    <property type="protein sequence ID" value="MBB6170312.1"/>
    <property type="molecule type" value="Genomic_DNA"/>
</dbReference>
<sequence length="72" mass="7850">MNDRQGGAEEKDPQAPSGNTVISYLLGGLAFWGFAGWLADRALGYETLFLPIGLLLGLVASIYLIITQYVRF</sequence>
<evidence type="ECO:0000313" key="3">
    <source>
        <dbReference type="Proteomes" id="UP000546642"/>
    </source>
</evidence>
<dbReference type="Proteomes" id="UP000546642">
    <property type="component" value="Unassembled WGS sequence"/>
</dbReference>
<reference evidence="2 3" key="1">
    <citation type="submission" date="2020-08" db="EMBL/GenBank/DDBJ databases">
        <title>Sequencing the genomes of 1000 actinobacteria strains.</title>
        <authorList>
            <person name="Klenk H.-P."/>
        </authorList>
    </citation>
    <scope>NUCLEOTIDE SEQUENCE [LARGE SCALE GENOMIC DNA]</scope>
    <source>
        <strain evidence="2 3">DSM 46659</strain>
    </source>
</reference>
<proteinExistence type="predicted"/>
<organism evidence="2 3">
    <name type="scientific">Nocardiopsis mwathae</name>
    <dbReference type="NCBI Taxonomy" id="1472723"/>
    <lineage>
        <taxon>Bacteria</taxon>
        <taxon>Bacillati</taxon>
        <taxon>Actinomycetota</taxon>
        <taxon>Actinomycetes</taxon>
        <taxon>Streptosporangiales</taxon>
        <taxon>Nocardiopsidaceae</taxon>
        <taxon>Nocardiopsis</taxon>
    </lineage>
</organism>
<keyword evidence="1" id="KW-0472">Membrane</keyword>